<dbReference type="OrthoDB" id="10480757at2759"/>
<proteinExistence type="predicted"/>
<dbReference type="PANTHER" id="PTHR12771">
    <property type="entry name" value="ENGULFMENT AND CELL MOTILITY"/>
    <property type="match status" value="1"/>
</dbReference>
<protein>
    <submittedName>
        <fullName evidence="2">Uncharacterized protein</fullName>
    </submittedName>
</protein>
<feature type="compositionally biased region" description="Pro residues" evidence="1">
    <location>
        <begin position="102"/>
        <end position="114"/>
    </location>
</feature>
<sequence length="243" mass="27499">MEQPYLAPRRADLQCHLWDCHRCLLPYCMGIHKTVAMSSEADTRAAVIVDAPIVPVHVLFIHPWQQGEVFDLAVGPNERERLPYIPEIIIQEPGTVEMPNNIPDPRPSNQPSPDSPTDSQPSGLSEVGDCSASESPFPVAGISITFMLNQRLDLDAGIPRRIVLDNLLRLLSVEESASDIRHCTAFKLIDQQWLSMRASVAFNRKYINLLYFAWDSKKSFQDLQWKQASDCFVSEYHNFIHGI</sequence>
<dbReference type="InterPro" id="IPR050868">
    <property type="entry name" value="ELMO_domain-containing"/>
</dbReference>
<dbReference type="PANTHER" id="PTHR12771:SF68">
    <property type="entry name" value="ELMO_CED-12 FAMILY PROTEIN"/>
    <property type="match status" value="1"/>
</dbReference>
<name>A0A8T2A486_ARASU</name>
<evidence type="ECO:0000256" key="1">
    <source>
        <dbReference type="SAM" id="MobiDB-lite"/>
    </source>
</evidence>
<gene>
    <name evidence="2" type="ORF">ISN44_As10g029900</name>
</gene>
<comment type="caution">
    <text evidence="2">The sequence shown here is derived from an EMBL/GenBank/DDBJ whole genome shotgun (WGS) entry which is preliminary data.</text>
</comment>
<accession>A0A8T2A486</accession>
<reference evidence="2 3" key="1">
    <citation type="submission" date="2020-12" db="EMBL/GenBank/DDBJ databases">
        <title>Concerted genomic and epigenomic changes stabilize Arabidopsis allopolyploids.</title>
        <authorList>
            <person name="Chen Z."/>
        </authorList>
    </citation>
    <scope>NUCLEOTIDE SEQUENCE [LARGE SCALE GENOMIC DNA]</scope>
    <source>
        <strain evidence="2">As9502</strain>
        <tissue evidence="2">Leaf</tissue>
    </source>
</reference>
<organism evidence="2 3">
    <name type="scientific">Arabidopsis suecica</name>
    <name type="common">Swedish thale-cress</name>
    <name type="synonym">Cardaminopsis suecica</name>
    <dbReference type="NCBI Taxonomy" id="45249"/>
    <lineage>
        <taxon>Eukaryota</taxon>
        <taxon>Viridiplantae</taxon>
        <taxon>Streptophyta</taxon>
        <taxon>Embryophyta</taxon>
        <taxon>Tracheophyta</taxon>
        <taxon>Spermatophyta</taxon>
        <taxon>Magnoliopsida</taxon>
        <taxon>eudicotyledons</taxon>
        <taxon>Gunneridae</taxon>
        <taxon>Pentapetalae</taxon>
        <taxon>rosids</taxon>
        <taxon>malvids</taxon>
        <taxon>Brassicales</taxon>
        <taxon>Brassicaceae</taxon>
        <taxon>Camelineae</taxon>
        <taxon>Arabidopsis</taxon>
    </lineage>
</organism>
<evidence type="ECO:0000313" key="3">
    <source>
        <dbReference type="Proteomes" id="UP000694251"/>
    </source>
</evidence>
<evidence type="ECO:0000313" key="2">
    <source>
        <dbReference type="EMBL" id="KAG7566426.1"/>
    </source>
</evidence>
<dbReference type="AlphaFoldDB" id="A0A8T2A486"/>
<feature type="region of interest" description="Disordered" evidence="1">
    <location>
        <begin position="95"/>
        <end position="132"/>
    </location>
</feature>
<dbReference type="EMBL" id="JAEFBJ010000010">
    <property type="protein sequence ID" value="KAG7566426.1"/>
    <property type="molecule type" value="Genomic_DNA"/>
</dbReference>
<keyword evidence="3" id="KW-1185">Reference proteome</keyword>
<dbReference type="Proteomes" id="UP000694251">
    <property type="component" value="Chromosome 10"/>
</dbReference>